<dbReference type="RefSeq" id="WP_134553760.1">
    <property type="nucleotide sequence ID" value="NZ_SOHK01000004.1"/>
</dbReference>
<comment type="caution">
    <text evidence="6">The sequence shown here is derived from an EMBL/GenBank/DDBJ whole genome shotgun (WGS) entry which is preliminary data.</text>
</comment>
<keyword evidence="2" id="KW-0328">Glycosyltransferase</keyword>
<feature type="domain" description="Glycosyltransferase subfamily 4-like N-terminal" evidence="5">
    <location>
        <begin position="15"/>
        <end position="144"/>
    </location>
</feature>
<keyword evidence="3 6" id="KW-0808">Transferase</keyword>
<evidence type="ECO:0000256" key="1">
    <source>
        <dbReference type="ARBA" id="ARBA00021292"/>
    </source>
</evidence>
<name>A0A4R9ASW6_9MICO</name>
<dbReference type="InterPro" id="IPR028098">
    <property type="entry name" value="Glyco_trans_4-like_N"/>
</dbReference>
<feature type="domain" description="Glycosyl transferase family 1" evidence="4">
    <location>
        <begin position="203"/>
        <end position="331"/>
    </location>
</feature>
<evidence type="ECO:0000259" key="5">
    <source>
        <dbReference type="Pfam" id="PF13579"/>
    </source>
</evidence>
<dbReference type="EMBL" id="SOHK01000004">
    <property type="protein sequence ID" value="TFD69367.1"/>
    <property type="molecule type" value="Genomic_DNA"/>
</dbReference>
<sequence length="403" mass="44684">MRIVVVNNFFPPRPGGSSHLADHLAKKYAAAGHDVLVLTASYKDAAAEEFRDGLSIVRIPAWSLPKTRFAANFDIAFTVSYKAKRTVYDILDRFEPDVIHQHGQFFDLTWLSGAWARKHAVPTLLSIHTRLYSPSPVNNLIYRTADAILVNPLMKLHRPMLVVMDVLMDQYIHSRYRRSISGKTYIPVGIDPTILRGGNADLARKKLGLGSRHILLSLGHVIPQRSRMALVEALPRVLESYPDVAVVVIGKVYHDEFLHRAKELGVEHAILAVGALPQSEVPDYLAAADLEVHELEGQGFGTASLEALAVGIPVVAAIRSDNFVEFELEDRRHLFIAPFFSSKDERADPTTLATTIMAVLADPAAARTQVAEHAQKLIDDHFTIDIVARKHLSVLTDLVAVER</sequence>
<evidence type="ECO:0000256" key="3">
    <source>
        <dbReference type="ARBA" id="ARBA00022679"/>
    </source>
</evidence>
<evidence type="ECO:0000256" key="2">
    <source>
        <dbReference type="ARBA" id="ARBA00022676"/>
    </source>
</evidence>
<dbReference type="GO" id="GO:0016757">
    <property type="term" value="F:glycosyltransferase activity"/>
    <property type="evidence" value="ECO:0007669"/>
    <property type="project" value="UniProtKB-KW"/>
</dbReference>
<protein>
    <recommendedName>
        <fullName evidence="1">D-inositol 3-phosphate glycosyltransferase</fullName>
    </recommendedName>
</protein>
<dbReference type="AlphaFoldDB" id="A0A4R9ASW6"/>
<dbReference type="InterPro" id="IPR001296">
    <property type="entry name" value="Glyco_trans_1"/>
</dbReference>
<dbReference type="Pfam" id="PF00534">
    <property type="entry name" value="Glycos_transf_1"/>
    <property type="match status" value="1"/>
</dbReference>
<evidence type="ECO:0000259" key="4">
    <source>
        <dbReference type="Pfam" id="PF00534"/>
    </source>
</evidence>
<dbReference type="PANTHER" id="PTHR45947">
    <property type="entry name" value="SULFOQUINOVOSYL TRANSFERASE SQD2"/>
    <property type="match status" value="1"/>
</dbReference>
<dbReference type="CDD" id="cd03801">
    <property type="entry name" value="GT4_PimA-like"/>
    <property type="match status" value="1"/>
</dbReference>
<dbReference type="GO" id="GO:1901137">
    <property type="term" value="P:carbohydrate derivative biosynthetic process"/>
    <property type="evidence" value="ECO:0007669"/>
    <property type="project" value="UniProtKB-ARBA"/>
</dbReference>
<reference evidence="6 7" key="1">
    <citation type="submission" date="2019-03" db="EMBL/GenBank/DDBJ databases">
        <title>Genomics of glacier-inhabiting Cryobacterium strains.</title>
        <authorList>
            <person name="Liu Q."/>
            <person name="Xin Y.-H."/>
        </authorList>
    </citation>
    <scope>NUCLEOTIDE SEQUENCE [LARGE SCALE GENOMIC DNA]</scope>
    <source>
        <strain evidence="6 7">Sr36</strain>
    </source>
</reference>
<gene>
    <name evidence="6" type="ORF">E3T47_00760</name>
</gene>
<dbReference type="PANTHER" id="PTHR45947:SF3">
    <property type="entry name" value="SULFOQUINOVOSYL TRANSFERASE SQD2"/>
    <property type="match status" value="1"/>
</dbReference>
<accession>A0A4R9ASW6</accession>
<dbReference type="InterPro" id="IPR050194">
    <property type="entry name" value="Glycosyltransferase_grp1"/>
</dbReference>
<dbReference type="OrthoDB" id="9802525at2"/>
<keyword evidence="7" id="KW-1185">Reference proteome</keyword>
<dbReference type="SUPFAM" id="SSF53756">
    <property type="entry name" value="UDP-Glycosyltransferase/glycogen phosphorylase"/>
    <property type="match status" value="1"/>
</dbReference>
<organism evidence="6 7">
    <name type="scientific">Cryobacterium ruanii</name>
    <dbReference type="NCBI Taxonomy" id="1259197"/>
    <lineage>
        <taxon>Bacteria</taxon>
        <taxon>Bacillati</taxon>
        <taxon>Actinomycetota</taxon>
        <taxon>Actinomycetes</taxon>
        <taxon>Micrococcales</taxon>
        <taxon>Microbacteriaceae</taxon>
        <taxon>Cryobacterium</taxon>
    </lineage>
</organism>
<dbReference type="Gene3D" id="3.40.50.2000">
    <property type="entry name" value="Glycogen Phosphorylase B"/>
    <property type="match status" value="2"/>
</dbReference>
<proteinExistence type="predicted"/>
<evidence type="ECO:0000313" key="7">
    <source>
        <dbReference type="Proteomes" id="UP000298154"/>
    </source>
</evidence>
<dbReference type="Proteomes" id="UP000298154">
    <property type="component" value="Unassembled WGS sequence"/>
</dbReference>
<evidence type="ECO:0000313" key="6">
    <source>
        <dbReference type="EMBL" id="TFD69367.1"/>
    </source>
</evidence>
<dbReference type="Pfam" id="PF13579">
    <property type="entry name" value="Glyco_trans_4_4"/>
    <property type="match status" value="1"/>
</dbReference>